<name>A0A699SQI3_TANCI</name>
<accession>A0A699SQI3</accession>
<dbReference type="EMBL" id="BKCJ011183401">
    <property type="protein sequence ID" value="GFD00215.1"/>
    <property type="molecule type" value="Genomic_DNA"/>
</dbReference>
<proteinExistence type="predicted"/>
<organism evidence="2">
    <name type="scientific">Tanacetum cinerariifolium</name>
    <name type="common">Dalmatian daisy</name>
    <name type="synonym">Chrysanthemum cinerariifolium</name>
    <dbReference type="NCBI Taxonomy" id="118510"/>
    <lineage>
        <taxon>Eukaryota</taxon>
        <taxon>Viridiplantae</taxon>
        <taxon>Streptophyta</taxon>
        <taxon>Embryophyta</taxon>
        <taxon>Tracheophyta</taxon>
        <taxon>Spermatophyta</taxon>
        <taxon>Magnoliopsida</taxon>
        <taxon>eudicotyledons</taxon>
        <taxon>Gunneridae</taxon>
        <taxon>Pentapetalae</taxon>
        <taxon>asterids</taxon>
        <taxon>campanulids</taxon>
        <taxon>Asterales</taxon>
        <taxon>Asteraceae</taxon>
        <taxon>Asteroideae</taxon>
        <taxon>Anthemideae</taxon>
        <taxon>Anthemidinae</taxon>
        <taxon>Tanacetum</taxon>
    </lineage>
</organism>
<evidence type="ECO:0000313" key="2">
    <source>
        <dbReference type="EMBL" id="GFD00215.1"/>
    </source>
</evidence>
<protein>
    <submittedName>
        <fullName evidence="2">Uncharacterized protein</fullName>
    </submittedName>
</protein>
<feature type="non-terminal residue" evidence="2">
    <location>
        <position position="1"/>
    </location>
</feature>
<comment type="caution">
    <text evidence="2">The sequence shown here is derived from an EMBL/GenBank/DDBJ whole genome shotgun (WGS) entry which is preliminary data.</text>
</comment>
<evidence type="ECO:0000256" key="1">
    <source>
        <dbReference type="SAM" id="MobiDB-lite"/>
    </source>
</evidence>
<reference evidence="2" key="1">
    <citation type="journal article" date="2019" name="Sci. Rep.">
        <title>Draft genome of Tanacetum cinerariifolium, the natural source of mosquito coil.</title>
        <authorList>
            <person name="Yamashiro T."/>
            <person name="Shiraishi A."/>
            <person name="Satake H."/>
            <person name="Nakayama K."/>
        </authorList>
    </citation>
    <scope>NUCLEOTIDE SEQUENCE</scope>
</reference>
<gene>
    <name evidence="2" type="ORF">Tci_872184</name>
</gene>
<feature type="region of interest" description="Disordered" evidence="1">
    <location>
        <begin position="34"/>
        <end position="53"/>
    </location>
</feature>
<sequence length="53" mass="5544">LTTTTTTVTEAQLQALIDQGVATAMAKAEARRVRNGYGSNGSGPRLAQAVRKL</sequence>
<dbReference type="AlphaFoldDB" id="A0A699SQI3"/>